<gene>
    <name evidence="1" type="ORF">O5404_03595</name>
</gene>
<dbReference type="Proteomes" id="UP001164513">
    <property type="component" value="Chromosome"/>
</dbReference>
<dbReference type="Gene3D" id="3.30.2090.10">
    <property type="entry name" value="Multidrug efflux transporter AcrB TolC docking domain, DN and DC subdomains"/>
    <property type="match status" value="1"/>
</dbReference>
<protein>
    <submittedName>
        <fullName evidence="1">Efflux RND transporter permease subunit</fullName>
    </submittedName>
</protein>
<evidence type="ECO:0000313" key="2">
    <source>
        <dbReference type="Proteomes" id="UP001164513"/>
    </source>
</evidence>
<dbReference type="Gene3D" id="3.30.70.1320">
    <property type="entry name" value="Multidrug efflux transporter AcrB pore domain like"/>
    <property type="match status" value="1"/>
</dbReference>
<dbReference type="EMBL" id="CP114720">
    <property type="protein sequence ID" value="WAZ72081.1"/>
    <property type="molecule type" value="Genomic_DNA"/>
</dbReference>
<dbReference type="RefSeq" id="WP_269512056.1">
    <property type="nucleotide sequence ID" value="NZ_CP044783.2"/>
</dbReference>
<dbReference type="InterPro" id="IPR027463">
    <property type="entry name" value="AcrB_DN_DC_subdom"/>
</dbReference>
<dbReference type="AlphaFoldDB" id="A0AAX3JNI2"/>
<dbReference type="Pfam" id="PF00873">
    <property type="entry name" value="ACR_tran"/>
    <property type="match status" value="1"/>
</dbReference>
<evidence type="ECO:0000313" key="1">
    <source>
        <dbReference type="EMBL" id="WAZ72081.1"/>
    </source>
</evidence>
<sequence>MIESSKSLLSKEASLPKIHRESARDLVLLSFVMYADRSVIELKRYADNIINPKLERLNGVGHVQISGGETKHVLVEVSQNRLEAYGLTLSAIASFISSHNFELSVGSLLDNNLRYQAQVSGEFNSIKDLEDVVISYNTPNNLI</sequence>
<organism evidence="1 2">
    <name type="scientific">Borrelia miyamotoi</name>
    <dbReference type="NCBI Taxonomy" id="47466"/>
    <lineage>
        <taxon>Bacteria</taxon>
        <taxon>Pseudomonadati</taxon>
        <taxon>Spirochaetota</taxon>
        <taxon>Spirochaetia</taxon>
        <taxon>Spirochaetales</taxon>
        <taxon>Borreliaceae</taxon>
        <taxon>Borrelia</taxon>
    </lineage>
</organism>
<dbReference type="GO" id="GO:0005886">
    <property type="term" value="C:plasma membrane"/>
    <property type="evidence" value="ECO:0007669"/>
    <property type="project" value="TreeGrafter"/>
</dbReference>
<name>A0AAX3JNI2_9SPIR</name>
<accession>A0AAX3JNI2</accession>
<proteinExistence type="predicted"/>
<dbReference type="SUPFAM" id="SSF82714">
    <property type="entry name" value="Multidrug efflux transporter AcrB TolC docking domain, DN and DC subdomains"/>
    <property type="match status" value="1"/>
</dbReference>
<dbReference type="PANTHER" id="PTHR32063:SF0">
    <property type="entry name" value="SWARMING MOTILITY PROTEIN SWRC"/>
    <property type="match status" value="1"/>
</dbReference>
<dbReference type="SUPFAM" id="SSF82693">
    <property type="entry name" value="Multidrug efflux transporter AcrB pore domain, PN1, PN2, PC1 and PC2 subdomains"/>
    <property type="match status" value="1"/>
</dbReference>
<dbReference type="InterPro" id="IPR001036">
    <property type="entry name" value="Acrflvin-R"/>
</dbReference>
<dbReference type="PANTHER" id="PTHR32063">
    <property type="match status" value="1"/>
</dbReference>
<dbReference type="GO" id="GO:0042910">
    <property type="term" value="F:xenobiotic transmembrane transporter activity"/>
    <property type="evidence" value="ECO:0007669"/>
    <property type="project" value="TreeGrafter"/>
</dbReference>
<dbReference type="Gene3D" id="3.30.70.1430">
    <property type="entry name" value="Multidrug efflux transporter AcrB pore domain"/>
    <property type="match status" value="1"/>
</dbReference>
<reference evidence="1" key="1">
    <citation type="submission" date="2022-12" db="EMBL/GenBank/DDBJ databases">
        <title>B. miyamotoi WGS.</title>
        <authorList>
            <person name="Gabriele M."/>
            <person name="Kuleshov K.V."/>
            <person name="Hepner S."/>
            <person name="Hoornstra D."/>
            <person name="Hovius J.W."/>
            <person name="Platonov A.E."/>
            <person name="Fingerle V."/>
            <person name="Strube C."/>
        </authorList>
    </citation>
    <scope>NUCLEOTIDE SEQUENCE</scope>
    <source>
        <strain evidence="1">ZStruIII14-9</strain>
    </source>
</reference>